<dbReference type="EMBL" id="CP017637">
    <property type="protein sequence ID" value="APG06700.1"/>
    <property type="molecule type" value="Genomic_DNA"/>
</dbReference>
<organism evidence="1 2">
    <name type="scientific">Bradyrhizobium japonicum</name>
    <dbReference type="NCBI Taxonomy" id="375"/>
    <lineage>
        <taxon>Bacteria</taxon>
        <taxon>Pseudomonadati</taxon>
        <taxon>Pseudomonadota</taxon>
        <taxon>Alphaproteobacteria</taxon>
        <taxon>Hyphomicrobiales</taxon>
        <taxon>Nitrobacteraceae</taxon>
        <taxon>Bradyrhizobium</taxon>
    </lineage>
</organism>
<proteinExistence type="predicted"/>
<reference evidence="1 2" key="1">
    <citation type="submission" date="2016-11" db="EMBL/GenBank/DDBJ databases">
        <title>Complete Genome Sequence of Bradyrhizobium sp. strain J5, an isolated from soybean nodule in Hokkaido.</title>
        <authorList>
            <person name="Kanehara K."/>
        </authorList>
    </citation>
    <scope>NUCLEOTIDE SEQUENCE [LARGE SCALE GENOMIC DNA]</scope>
    <source>
        <strain evidence="1 2">J5</strain>
    </source>
</reference>
<gene>
    <name evidence="1" type="ORF">BKD09_00020</name>
</gene>
<sequence>MGLVNHLHEVNQRNTATPLSRRMFSMIATAAPLLGLEGITITQSEVVKRGNPVKGGHLHCSPVGSGKPICSSSPFAFDFVADPLAVFLGRGFAEVIYYEQTLAMRLG</sequence>
<dbReference type="OrthoDB" id="8233496at2"/>
<evidence type="ECO:0000313" key="1">
    <source>
        <dbReference type="EMBL" id="APG06700.1"/>
    </source>
</evidence>
<dbReference type="PATRIC" id="fig|375.38.peg.8124"/>
<accession>A0A0N0UDJ8</accession>
<dbReference type="Proteomes" id="UP000181962">
    <property type="component" value="Chromosome"/>
</dbReference>
<dbReference type="AlphaFoldDB" id="A0A0N0UDJ8"/>
<name>A0A0N0UDJ8_BRAJP</name>
<evidence type="ECO:0000313" key="2">
    <source>
        <dbReference type="Proteomes" id="UP000181962"/>
    </source>
</evidence>
<dbReference type="KEGG" id="bjp:RN69_00020"/>
<protein>
    <submittedName>
        <fullName evidence="1">Uncharacterized protein</fullName>
    </submittedName>
</protein>